<protein>
    <submittedName>
        <fullName evidence="4">FMP27/BLTP2/Hobbit GFWDK motif-containing RBG unit domain-containing protein</fullName>
    </submittedName>
</protein>
<feature type="domain" description="FMP27/BLTP2/Hobbit GFWDK motif-containing RBG unit" evidence="2">
    <location>
        <begin position="1131"/>
        <end position="1263"/>
    </location>
</feature>
<dbReference type="InterPro" id="IPR045167">
    <property type="entry name" value="Hobbit"/>
</dbReference>
<evidence type="ECO:0000313" key="4">
    <source>
        <dbReference type="WBParaSite" id="ACRNAN_Path_705.g2654.t2"/>
    </source>
</evidence>
<feature type="region of interest" description="Disordered" evidence="1">
    <location>
        <begin position="250"/>
        <end position="270"/>
    </location>
</feature>
<accession>A0A914CA76</accession>
<dbReference type="InterPro" id="IPR019441">
    <property type="entry name" value="FMP27/BLTP2/Hobbit_GFWDK_RBG"/>
</dbReference>
<feature type="compositionally biased region" description="Basic and acidic residues" evidence="1">
    <location>
        <begin position="250"/>
        <end position="260"/>
    </location>
</feature>
<dbReference type="PANTHER" id="PTHR15678:SF6">
    <property type="entry name" value="BRIDGE-LIKE LIPID TRANSFER PROTEIN FAMILY MEMBER 2"/>
    <property type="match status" value="1"/>
</dbReference>
<dbReference type="Pfam" id="PF10344">
    <property type="entry name" value="Hobbit"/>
    <property type="match status" value="1"/>
</dbReference>
<evidence type="ECO:0000259" key="2">
    <source>
        <dbReference type="SMART" id="SM01214"/>
    </source>
</evidence>
<evidence type="ECO:0000256" key="1">
    <source>
        <dbReference type="SAM" id="MobiDB-lite"/>
    </source>
</evidence>
<evidence type="ECO:0000313" key="3">
    <source>
        <dbReference type="Proteomes" id="UP000887540"/>
    </source>
</evidence>
<keyword evidence="3" id="KW-1185">Reference proteome</keyword>
<feature type="compositionally biased region" description="Polar residues" evidence="1">
    <location>
        <begin position="1617"/>
        <end position="1628"/>
    </location>
</feature>
<dbReference type="Proteomes" id="UP000887540">
    <property type="component" value="Unplaced"/>
</dbReference>
<reference evidence="4" key="1">
    <citation type="submission" date="2022-11" db="UniProtKB">
        <authorList>
            <consortium name="WormBaseParasite"/>
        </authorList>
    </citation>
    <scope>IDENTIFICATION</scope>
</reference>
<dbReference type="PANTHER" id="PTHR15678">
    <property type="entry name" value="ANTIGEN MLAA-22-RELATED"/>
    <property type="match status" value="1"/>
</dbReference>
<feature type="region of interest" description="Disordered" evidence="1">
    <location>
        <begin position="1611"/>
        <end position="1641"/>
    </location>
</feature>
<organism evidence="3 4">
    <name type="scientific">Acrobeloides nanus</name>
    <dbReference type="NCBI Taxonomy" id="290746"/>
    <lineage>
        <taxon>Eukaryota</taxon>
        <taxon>Metazoa</taxon>
        <taxon>Ecdysozoa</taxon>
        <taxon>Nematoda</taxon>
        <taxon>Chromadorea</taxon>
        <taxon>Rhabditida</taxon>
        <taxon>Tylenchina</taxon>
        <taxon>Cephalobomorpha</taxon>
        <taxon>Cephaloboidea</taxon>
        <taxon>Cephalobidae</taxon>
        <taxon>Acrobeloides</taxon>
    </lineage>
</organism>
<name>A0A914CA76_9BILA</name>
<proteinExistence type="predicted"/>
<sequence>MSFFLIAFLGVIVFLYFISKLYLGWIVSKCLAKYFGCKSVKFEKLRLFNLAYAKFVIRDGLTVEIHDLRLSSSFVNQELTKPIVISIADLRIESDSSTLFKRSNSSKSTISLNNNKAKQSRIFQWLQYVGAKIKTSNIVVLGAIPDCLLHITFEALQLETYRDREGLQVELSCKLVQTKLLHRDREGCTNVPKTVSLLEVSLTGSISMDVIESSGCIKKFALAIHNPCFNVSDALFDYLLQHSLQQNVNDSEKLSSKESDSSQQTSSSFHEKVPNLSLTLNNLMILFSAVRSNESTRTMSLSIQKVQSEVSIVTREAHIDLVELLISDHAAYSHFKCAQFSSNVQPLSQLESLLFPSENRSYNAEARLFQPCLVIYQHDLAWWMDYARQLQFFDLVKQFSKNESQSASREKRCFSDNFVQEPSIEIEDSISTSAKEEESESAEFIIFVQLELNDFQCTLHNKNVQGPVVVIGIELATFSGDHKFRNLEFGVESLWCHRATTIKRGERLNLDFSRHRWGTAIAIGAGLARFSHTEEKKHLCLQLDECQLEWEESLINQISEFIVSLRPTGTSHKTKKNISSMNDINRRDSWSSIDTNTFDVTDFIVQVSAKKKLISVIISGLKVTTDLSSLHKKDQPTSSVETKRLMKKSCFFTFLQYIGVKIKALEFILGNEKFEPDSQFHVTVEDLLFESYSDIDVSLKKFHLCFTAKQSAFLTASVDDFRFEGSSSSNSLTLMVENLRFGQGELKGSSDIHCEWWNPSIQSDVVKFGVCEKISTRCMLNGPSIEIFVHFESSLELTWSPLAHVVAYEVFSATKNVAQTYFPAKHKKSKPSTHFIINLLSDSPVEFGFKLPCDHFMRWVVPSIHVQKTDAAFSISAPTFLLEMDSHIIMSFEHPLVQRLPMDVRMDIGRQEFKKLHNRTNKVWCWQAEALQIVFPYAYDFADAFEELVNAIKWIKLVHKVEKKPFTIDSPLPSDLRISIKSVTMQMDDDPFEIRLQAIYEVMMDEVFERERRKQMLDGKVAQLLKDDPLLPKTKVDALYQSLAKKDAQIYVERIRKVQQQSTRPLFAWTMKDFELHAFADLSLHGRENVLQNMRVFNPETSFTLENMEFSTLWARAVELDVSECIMQFRDYPLPYMLLKDGHFWGTLVGAEHLSGGRSIRHRYMDLPEPWGSYQINRNMCPLKFYYDLECDLSELNTTYGPCWEPCLTMVSLCWNYINSPSKDPSSPLQFWDKIRLLLHGRFSMLCKKLVTSMLASPDPYNDTELIEISWENFEFDWVTGQFRIQTDVDAFVRTASKYDDSRLLHLPNFKLNIQLDWACLGDQHDHHSVVPCAPDKLPEYSTNVAHDSYRAFRSEYLDLVMHFEVKPFGYESPSDRNCPQILMYANTFKWLDFMKNTLTMVNRPVKRGTLFANPHAKKTQLSRHFKHIQLNATLPRFFISYWMSFSSSYGFRMISNSLHLTSTMQLYISPVEKNDSISRRRTTKWKVSYVSVQLENAKIHLFGETKQAVSENDFFANNPGSFFVGLARMNYIRESSQLRPNELYYNPSSGEETIPAVHRITVHDLRASWTVENRDTCLAIADGVQKAHILKKILSNDAMKSFEFNKETFEKAAGQQPAQVKTGARSTSDQDKSPIRYNRTNSNFANATSSTLHDVSHPTLQHTISTNMEEGDEMLWKLVEEAETNLVAYSEETVEPPTDSLYGVALCGMNDVILHNWQIDLLNSQLVLKGCEKDGFLLMTAARASVSQKIHLPVWRNAQVLIKKSWSSVLSGMQYFAPLVIGKMPPQPSRDQFRWLSRDIIEEKQQEGTSRLSDKINNYSSTGEAVGGVVSDIDHDASNHTLQLQRVASRCSCQIFFCYFSDLINTEKFQNLVLPTINDKKEAKWGQKREDVDCFTLKHNMLEVCTNSDQYQMLLDILNHLVLFVDPKKKLYEENRRRLWFRLAKTSMEEVRDSIQAMQTELREIVSIIRSLERQSYFLNKQMKALPNDEILINENKFLQTEIDESKARQIALIEELAMTISCFKEKEMEHQSEIHRRKMLQEDEDQSLIARRFEVCFEDCIWRLTESDGQISITEMQIRNFLYTRTARIDNSGEHLLEVGIVKVLNLLPNSKYKETLARLPNPSNSESDRTPSIRIICRDLPPVGGISVKEHFEVNIVPMQAQITYRFYEKMIAFFFPGRNIEKADQQNLDNSEEQNLQQSFSLARRFKGAVNGSFRTKPALNTTNARVVAIRDEIDKMKERAEKNNMFVYIIVPQVPFIVSYKGSKEKNIEDVDRFHLTFPNCEYHDKNWTWLDLALAIKQRCKRMLLQQFMTQKLLRNRLLGAENAPVEPIDEEEKKRIVLGVTTTPTDKGKKKIKKG</sequence>
<dbReference type="SMART" id="SM01214">
    <property type="entry name" value="Fmp27_GFWDK"/>
    <property type="match status" value="1"/>
</dbReference>
<dbReference type="WBParaSite" id="ACRNAN_Path_705.g2654.t2">
    <property type="protein sequence ID" value="ACRNAN_Path_705.g2654.t2"/>
    <property type="gene ID" value="ACRNAN_Path_705.g2654"/>
</dbReference>